<sequence length="76" mass="9193">MTIQIEKENDENLYISFNYDVERVRRIKSIKGSYWDSKKKVWGIPYNKKTLLEFLYLFSDEEIVAQDALDCFMLMK</sequence>
<dbReference type="AlphaFoldDB" id="A0A4R2LJ96"/>
<comment type="caution">
    <text evidence="1">The sequence shown here is derived from an EMBL/GenBank/DDBJ whole genome shotgun (WGS) entry which is preliminary data.</text>
</comment>
<keyword evidence="2" id="KW-1185">Reference proteome</keyword>
<protein>
    <submittedName>
        <fullName evidence="1">Uncharacterized protein</fullName>
    </submittedName>
</protein>
<dbReference type="RefSeq" id="WP_132242316.1">
    <property type="nucleotide sequence ID" value="NZ_SLWV01000002.1"/>
</dbReference>
<evidence type="ECO:0000313" key="1">
    <source>
        <dbReference type="EMBL" id="TCO79435.1"/>
    </source>
</evidence>
<gene>
    <name evidence="1" type="ORF">EV214_102154</name>
</gene>
<dbReference type="Proteomes" id="UP000294919">
    <property type="component" value="Unassembled WGS sequence"/>
</dbReference>
<accession>A0A4R2LJ96</accession>
<name>A0A4R2LJ96_9FIRM</name>
<proteinExistence type="predicted"/>
<dbReference type="EMBL" id="SLWV01000002">
    <property type="protein sequence ID" value="TCO79435.1"/>
    <property type="molecule type" value="Genomic_DNA"/>
</dbReference>
<reference evidence="1 2" key="1">
    <citation type="submission" date="2019-03" db="EMBL/GenBank/DDBJ databases">
        <title>Genomic Encyclopedia of Type Strains, Phase IV (KMG-IV): sequencing the most valuable type-strain genomes for metagenomic binning, comparative biology and taxonomic classification.</title>
        <authorList>
            <person name="Goeker M."/>
        </authorList>
    </citation>
    <scope>NUCLEOTIDE SEQUENCE [LARGE SCALE GENOMIC DNA]</scope>
    <source>
        <strain evidence="1 2">DSM 102940</strain>
    </source>
</reference>
<evidence type="ECO:0000313" key="2">
    <source>
        <dbReference type="Proteomes" id="UP000294919"/>
    </source>
</evidence>
<dbReference type="OrthoDB" id="1915068at2"/>
<organism evidence="1 2">
    <name type="scientific">Marinisporobacter balticus</name>
    <dbReference type="NCBI Taxonomy" id="2018667"/>
    <lineage>
        <taxon>Bacteria</taxon>
        <taxon>Bacillati</taxon>
        <taxon>Bacillota</taxon>
        <taxon>Clostridia</taxon>
        <taxon>Peptostreptococcales</taxon>
        <taxon>Thermotaleaceae</taxon>
        <taxon>Marinisporobacter</taxon>
    </lineage>
</organism>